<dbReference type="PANTHER" id="PTHR42782:SF4">
    <property type="entry name" value="DUF455 DOMAIN-CONTAINING PROTEIN"/>
    <property type="match status" value="1"/>
</dbReference>
<dbReference type="InterPro" id="IPR007402">
    <property type="entry name" value="DUF455"/>
</dbReference>
<reference evidence="1 2" key="1">
    <citation type="journal article" date="2013" name="Genome Announc.">
        <title>Genome Sequence of the Pyrene- and Fluoranthene-Degrading Bacterium Cycloclasticus sp. Strain PY97M.</title>
        <authorList>
            <person name="Cui Z."/>
            <person name="Xu G."/>
            <person name="Li Q."/>
            <person name="Gao W."/>
            <person name="Zheng L."/>
        </authorList>
    </citation>
    <scope>NUCLEOTIDE SEQUENCE [LARGE SCALE GENOMIC DNA]</scope>
    <source>
        <strain evidence="1 2">PY97M</strain>
    </source>
</reference>
<accession>A0AB33Z0I3</accession>
<dbReference type="PANTHER" id="PTHR42782">
    <property type="entry name" value="SI:CH73-314G15.3"/>
    <property type="match status" value="1"/>
</dbReference>
<dbReference type="Pfam" id="PF04305">
    <property type="entry name" value="DUF455"/>
    <property type="match status" value="1"/>
</dbReference>
<evidence type="ECO:0008006" key="3">
    <source>
        <dbReference type="Google" id="ProtNLM"/>
    </source>
</evidence>
<dbReference type="InterPro" id="IPR011197">
    <property type="entry name" value="UCP012318"/>
</dbReference>
<comment type="caution">
    <text evidence="1">The sequence shown here is derived from an EMBL/GenBank/DDBJ whole genome shotgun (WGS) entry which is preliminary data.</text>
</comment>
<dbReference type="AlphaFoldDB" id="A0AB33Z0I3"/>
<evidence type="ECO:0000313" key="1">
    <source>
        <dbReference type="EMBL" id="EPD12703.1"/>
    </source>
</evidence>
<dbReference type="SUPFAM" id="SSF47240">
    <property type="entry name" value="Ferritin-like"/>
    <property type="match status" value="1"/>
</dbReference>
<dbReference type="InterPro" id="IPR009078">
    <property type="entry name" value="Ferritin-like_SF"/>
</dbReference>
<sequence length="305" mass="35403">MYSLIALIIIYKRLSKYTTDTIKSAFRQEYLFMPDFFNSLENALLSSSVNETIEMTRQAFELCHQNSSFIEPVNRIIKPIDLVRFPDKPICVAPRDLPRRRLGTEAGKRSFIHAIAHIEFNAIKLALDIAYRFKGMPAQFYKDWVYVANDECKHFQLLCNHLATYDCQYGDNPSHDGLWSMAVKTDDNLLARLSLVPRYLEARGLDVTPAMLEKLYTQKDMDTAAILEIILEDEVTHVEFGTKWLDFVCENEGVEREDVFFEHVERLLKGQILGPFNKPLRLRAGFTPSELLELERLDKRKLKQT</sequence>
<proteinExistence type="predicted"/>
<dbReference type="Proteomes" id="UP000015462">
    <property type="component" value="Unassembled WGS sequence"/>
</dbReference>
<protein>
    <recommendedName>
        <fullName evidence="3">Ferritin-like domain-containing protein</fullName>
    </recommendedName>
</protein>
<dbReference type="PIRSF" id="PIRSF012318">
    <property type="entry name" value="UCP012318"/>
    <property type="match status" value="1"/>
</dbReference>
<keyword evidence="2" id="KW-1185">Reference proteome</keyword>
<evidence type="ECO:0000313" key="2">
    <source>
        <dbReference type="Proteomes" id="UP000015462"/>
    </source>
</evidence>
<dbReference type="CDD" id="cd00657">
    <property type="entry name" value="Ferritin_like"/>
    <property type="match status" value="1"/>
</dbReference>
<organism evidence="1 2">
    <name type="scientific">Cycloclasticus pugetii</name>
    <dbReference type="NCBI Taxonomy" id="34068"/>
    <lineage>
        <taxon>Bacteria</taxon>
        <taxon>Pseudomonadati</taxon>
        <taxon>Pseudomonadota</taxon>
        <taxon>Gammaproteobacteria</taxon>
        <taxon>Thiotrichales</taxon>
        <taxon>Piscirickettsiaceae</taxon>
        <taxon>Cycloclasticus</taxon>
    </lineage>
</organism>
<name>A0AB33Z0I3_9GAMM</name>
<gene>
    <name evidence="1" type="ORF">L196_08859</name>
</gene>
<dbReference type="EMBL" id="ASHL01000007">
    <property type="protein sequence ID" value="EPD12703.1"/>
    <property type="molecule type" value="Genomic_DNA"/>
</dbReference>